<keyword evidence="1" id="KW-0732">Signal</keyword>
<evidence type="ECO:0000313" key="3">
    <source>
        <dbReference type="Proteomes" id="UP000830116"/>
    </source>
</evidence>
<protein>
    <submittedName>
        <fullName evidence="2">Uncharacterized protein</fullName>
    </submittedName>
</protein>
<organism evidence="2 3">
    <name type="scientific">Bdellovibrio reynosensis</name>
    <dbReference type="NCBI Taxonomy" id="2835041"/>
    <lineage>
        <taxon>Bacteria</taxon>
        <taxon>Pseudomonadati</taxon>
        <taxon>Bdellovibrionota</taxon>
        <taxon>Bdellovibrionia</taxon>
        <taxon>Bdellovibrionales</taxon>
        <taxon>Pseudobdellovibrionaceae</taxon>
        <taxon>Bdellovibrio</taxon>
    </lineage>
</organism>
<dbReference type="RefSeq" id="WP_243540110.1">
    <property type="nucleotide sequence ID" value="NZ_CP093442.1"/>
</dbReference>
<sequence length="133" mass="14093">MKTIIVSVMSLLVTVAANARPAPAVYATCEGTLNDGTPVALVVREMAIKTVQQGLYTVGEGAEASTLSLICETVTGERTPDKSPVYQCTENRNGEGKVLVTLERGVTGLVIGQIQREQMFPLKPVSIGSLLCK</sequence>
<evidence type="ECO:0000256" key="1">
    <source>
        <dbReference type="SAM" id="SignalP"/>
    </source>
</evidence>
<feature type="chain" id="PRO_5046486133" evidence="1">
    <location>
        <begin position="20"/>
        <end position="133"/>
    </location>
</feature>
<keyword evidence="3" id="KW-1185">Reference proteome</keyword>
<proteinExistence type="predicted"/>
<dbReference type="EMBL" id="CP093442">
    <property type="protein sequence ID" value="UOF02526.1"/>
    <property type="molecule type" value="Genomic_DNA"/>
</dbReference>
<accession>A0ABY4CC25</accession>
<gene>
    <name evidence="2" type="ORF">MNR06_06120</name>
</gene>
<name>A0ABY4CC25_9BACT</name>
<dbReference type="Proteomes" id="UP000830116">
    <property type="component" value="Chromosome"/>
</dbReference>
<reference evidence="2" key="1">
    <citation type="submission" date="2022-03" db="EMBL/GenBank/DDBJ databases">
        <title>Genome Identification and Characterization of new species Bdellovibrio reynosense LBG001 sp. nov. from a Mexico soil sample.</title>
        <authorList>
            <person name="Camilli A."/>
            <person name="Ajao Y."/>
            <person name="Guo X."/>
        </authorList>
    </citation>
    <scope>NUCLEOTIDE SEQUENCE</scope>
    <source>
        <strain evidence="2">LBG001</strain>
    </source>
</reference>
<evidence type="ECO:0000313" key="2">
    <source>
        <dbReference type="EMBL" id="UOF02526.1"/>
    </source>
</evidence>
<feature type="signal peptide" evidence="1">
    <location>
        <begin position="1"/>
        <end position="19"/>
    </location>
</feature>